<accession>A0A9P9ADC1</accession>
<evidence type="ECO:0000313" key="3">
    <source>
        <dbReference type="Proteomes" id="UP000770015"/>
    </source>
</evidence>
<evidence type="ECO:0000256" key="1">
    <source>
        <dbReference type="SAM" id="MobiDB-lite"/>
    </source>
</evidence>
<feature type="compositionally biased region" description="Basic and acidic residues" evidence="1">
    <location>
        <begin position="183"/>
        <end position="199"/>
    </location>
</feature>
<sequence>MSNIDRNSPSAHLPQRAHGVCRAVPQGPSQRDPAGTCLPTYATCHPSIIAAANQQLERTGHPSTASGRDASQPRRIVSSALPLRIRNKMNQNALSPDMLGPESRNTSKKREAAAAAHVAGHSTPLGLSPRLQGRMLALPDKLWSKRRRQCQPTHVSLSKRNKPPPRTTWEQRSLAQPALPRVPRVDSPAERARVMDRARSSPSRVLVFLHPPPGPLHRKVEMAVSIVGP</sequence>
<gene>
    <name evidence="2" type="ORF">F5X68DRAFT_78685</name>
</gene>
<dbReference type="Proteomes" id="UP000770015">
    <property type="component" value="Unassembled WGS sequence"/>
</dbReference>
<comment type="caution">
    <text evidence="2">The sequence shown here is derived from an EMBL/GenBank/DDBJ whole genome shotgun (WGS) entry which is preliminary data.</text>
</comment>
<name>A0A9P9ADC1_9PEZI</name>
<feature type="region of interest" description="Disordered" evidence="1">
    <location>
        <begin position="151"/>
        <end position="201"/>
    </location>
</feature>
<dbReference type="AlphaFoldDB" id="A0A9P9ADC1"/>
<feature type="compositionally biased region" description="Polar residues" evidence="1">
    <location>
        <begin position="57"/>
        <end position="66"/>
    </location>
</feature>
<protein>
    <submittedName>
        <fullName evidence="2">Uncharacterized protein</fullName>
    </submittedName>
</protein>
<feature type="region of interest" description="Disordered" evidence="1">
    <location>
        <begin position="57"/>
        <end position="127"/>
    </location>
</feature>
<dbReference type="EMBL" id="JAGSXJ010000009">
    <property type="protein sequence ID" value="KAH6688273.1"/>
    <property type="molecule type" value="Genomic_DNA"/>
</dbReference>
<keyword evidence="3" id="KW-1185">Reference proteome</keyword>
<proteinExistence type="predicted"/>
<organism evidence="2 3">
    <name type="scientific">Plectosphaerella plurivora</name>
    <dbReference type="NCBI Taxonomy" id="936078"/>
    <lineage>
        <taxon>Eukaryota</taxon>
        <taxon>Fungi</taxon>
        <taxon>Dikarya</taxon>
        <taxon>Ascomycota</taxon>
        <taxon>Pezizomycotina</taxon>
        <taxon>Sordariomycetes</taxon>
        <taxon>Hypocreomycetidae</taxon>
        <taxon>Glomerellales</taxon>
        <taxon>Plectosphaerellaceae</taxon>
        <taxon>Plectosphaerella</taxon>
    </lineage>
</organism>
<reference evidence="2" key="1">
    <citation type="journal article" date="2021" name="Nat. Commun.">
        <title>Genetic determinants of endophytism in the Arabidopsis root mycobiome.</title>
        <authorList>
            <person name="Mesny F."/>
            <person name="Miyauchi S."/>
            <person name="Thiergart T."/>
            <person name="Pickel B."/>
            <person name="Atanasova L."/>
            <person name="Karlsson M."/>
            <person name="Huettel B."/>
            <person name="Barry K.W."/>
            <person name="Haridas S."/>
            <person name="Chen C."/>
            <person name="Bauer D."/>
            <person name="Andreopoulos W."/>
            <person name="Pangilinan J."/>
            <person name="LaButti K."/>
            <person name="Riley R."/>
            <person name="Lipzen A."/>
            <person name="Clum A."/>
            <person name="Drula E."/>
            <person name="Henrissat B."/>
            <person name="Kohler A."/>
            <person name="Grigoriev I.V."/>
            <person name="Martin F.M."/>
            <person name="Hacquard S."/>
        </authorList>
    </citation>
    <scope>NUCLEOTIDE SEQUENCE</scope>
    <source>
        <strain evidence="2">MPI-SDFR-AT-0117</strain>
    </source>
</reference>
<evidence type="ECO:0000313" key="2">
    <source>
        <dbReference type="EMBL" id="KAH6688273.1"/>
    </source>
</evidence>